<dbReference type="GO" id="GO:0016757">
    <property type="term" value="F:glycosyltransferase activity"/>
    <property type="evidence" value="ECO:0007669"/>
    <property type="project" value="UniProtKB-KW"/>
</dbReference>
<keyword evidence="5 11" id="KW-0328">Glycosyltransferase</keyword>
<feature type="transmembrane region" description="Helical" evidence="11">
    <location>
        <begin position="164"/>
        <end position="184"/>
    </location>
</feature>
<reference evidence="12 13" key="1">
    <citation type="submission" date="2024-10" db="EMBL/GenBank/DDBJ databases">
        <title>Updated reference genomes for cyclostephanoid diatoms.</title>
        <authorList>
            <person name="Roberts W.R."/>
            <person name="Alverson A.J."/>
        </authorList>
    </citation>
    <scope>NUCLEOTIDE SEQUENCE [LARGE SCALE GENOMIC DNA]</scope>
    <source>
        <strain evidence="12 13">AJA010-31</strain>
    </source>
</reference>
<keyword evidence="7 11" id="KW-0812">Transmembrane</keyword>
<comment type="caution">
    <text evidence="12">The sequence shown here is derived from an EMBL/GenBank/DDBJ whole genome shotgun (WGS) entry which is preliminary data.</text>
</comment>
<dbReference type="EC" id="2.4.1.-" evidence="11"/>
<comment type="pathway">
    <text evidence="2 11">Glycolipid biosynthesis; glycosylphosphatidylinositol-anchor biosynthesis.</text>
</comment>
<evidence type="ECO:0000313" key="13">
    <source>
        <dbReference type="Proteomes" id="UP001530400"/>
    </source>
</evidence>
<dbReference type="Proteomes" id="UP001530400">
    <property type="component" value="Unassembled WGS sequence"/>
</dbReference>
<evidence type="ECO:0000256" key="6">
    <source>
        <dbReference type="ARBA" id="ARBA00022679"/>
    </source>
</evidence>
<sequence>MSISCAIIPDFNAGDDVLQFDLRLSPQKDDGCFCLQGHACDPSSSLENRHRKRNHRICADVKSADGRSYLDGLYQFILPPVTKWDSARFLSLAVDPWARYPDWFPIEDLLHDKTPAEQDIVLFHSSEQSHAFLPFFPICIRYAANGLIFTLHPSILPSTYEATAALSAILINMIAFAIAAVSLYELTLHLMLGEELLAVSRSKSLQKKDQKAQPAKTFREDCKSISKIVAISFCCNPAGVFFTAAYSESTFAMLTFTGHAIAVKGRYYCYKAKTHPQDPSNQVMWSRWYFIPTNVLWALASYTRSNGVITTTAWWLLIGLGSACLHLGIVTTTSKRIVNCTVELLRHLMMGLIVCLPVLYHDVRGYNFHCAEQASLTPKWCEYSDNFSLYKYVQLSGQLLDGFSKAYDATTLP</sequence>
<keyword evidence="10 11" id="KW-0472">Membrane</keyword>
<evidence type="ECO:0000313" key="12">
    <source>
        <dbReference type="EMBL" id="KAL3801906.1"/>
    </source>
</evidence>
<dbReference type="EMBL" id="JALLPJ020000118">
    <property type="protein sequence ID" value="KAL3801906.1"/>
    <property type="molecule type" value="Genomic_DNA"/>
</dbReference>
<evidence type="ECO:0000256" key="8">
    <source>
        <dbReference type="ARBA" id="ARBA00022824"/>
    </source>
</evidence>
<evidence type="ECO:0000256" key="3">
    <source>
        <dbReference type="ARBA" id="ARBA00008698"/>
    </source>
</evidence>
<evidence type="ECO:0000256" key="1">
    <source>
        <dbReference type="ARBA" id="ARBA00004477"/>
    </source>
</evidence>
<keyword evidence="8 11" id="KW-0256">Endoplasmic reticulum</keyword>
<evidence type="ECO:0000256" key="5">
    <source>
        <dbReference type="ARBA" id="ARBA00022676"/>
    </source>
</evidence>
<name>A0ABD3QQM3_9STRA</name>
<dbReference type="GO" id="GO:0005789">
    <property type="term" value="C:endoplasmic reticulum membrane"/>
    <property type="evidence" value="ECO:0007669"/>
    <property type="project" value="UniProtKB-SubCell"/>
</dbReference>
<dbReference type="GO" id="GO:0006506">
    <property type="term" value="P:GPI anchor biosynthetic process"/>
    <property type="evidence" value="ECO:0007669"/>
    <property type="project" value="UniProtKB-KW"/>
</dbReference>
<keyword evidence="6 11" id="KW-0808">Transferase</keyword>
<accession>A0ABD3QQM3</accession>
<evidence type="ECO:0000256" key="2">
    <source>
        <dbReference type="ARBA" id="ARBA00004687"/>
    </source>
</evidence>
<comment type="similarity">
    <text evidence="3 11">Belongs to the PIGV family.</text>
</comment>
<comment type="caution">
    <text evidence="11">Lacks conserved residue(s) required for the propagation of feature annotation.</text>
</comment>
<evidence type="ECO:0000256" key="7">
    <source>
        <dbReference type="ARBA" id="ARBA00022692"/>
    </source>
</evidence>
<dbReference type="InterPro" id="IPR007315">
    <property type="entry name" value="PIG-V/Gpi18"/>
</dbReference>
<dbReference type="Pfam" id="PF04188">
    <property type="entry name" value="Mannosyl_trans2"/>
    <property type="match status" value="1"/>
</dbReference>
<dbReference type="PANTHER" id="PTHR12468">
    <property type="entry name" value="GPI MANNOSYLTRANSFERASE 2"/>
    <property type="match status" value="1"/>
</dbReference>
<evidence type="ECO:0000256" key="11">
    <source>
        <dbReference type="RuleBase" id="RU363112"/>
    </source>
</evidence>
<comment type="function">
    <text evidence="11">Mannosyltransferase involved in glycosylphosphatidylinositol-anchor biosynthesis.</text>
</comment>
<gene>
    <name evidence="12" type="ORF">ACHAWO_010678</name>
</gene>
<evidence type="ECO:0000256" key="9">
    <source>
        <dbReference type="ARBA" id="ARBA00022989"/>
    </source>
</evidence>
<keyword evidence="4 11" id="KW-0337">GPI-anchor biosynthesis</keyword>
<evidence type="ECO:0000256" key="10">
    <source>
        <dbReference type="ARBA" id="ARBA00023136"/>
    </source>
</evidence>
<feature type="transmembrane region" description="Helical" evidence="11">
    <location>
        <begin position="228"/>
        <end position="246"/>
    </location>
</feature>
<dbReference type="PANTHER" id="PTHR12468:SF2">
    <property type="entry name" value="GPI MANNOSYLTRANSFERASE 2"/>
    <property type="match status" value="1"/>
</dbReference>
<organism evidence="12 13">
    <name type="scientific">Cyclotella atomus</name>
    <dbReference type="NCBI Taxonomy" id="382360"/>
    <lineage>
        <taxon>Eukaryota</taxon>
        <taxon>Sar</taxon>
        <taxon>Stramenopiles</taxon>
        <taxon>Ochrophyta</taxon>
        <taxon>Bacillariophyta</taxon>
        <taxon>Coscinodiscophyceae</taxon>
        <taxon>Thalassiosirophycidae</taxon>
        <taxon>Stephanodiscales</taxon>
        <taxon>Stephanodiscaceae</taxon>
        <taxon>Cyclotella</taxon>
    </lineage>
</organism>
<evidence type="ECO:0000256" key="4">
    <source>
        <dbReference type="ARBA" id="ARBA00022502"/>
    </source>
</evidence>
<keyword evidence="9 11" id="KW-1133">Transmembrane helix</keyword>
<proteinExistence type="inferred from homology"/>
<protein>
    <recommendedName>
        <fullName evidence="11">GPI mannosyltransferase 2</fullName>
        <ecNumber evidence="11">2.4.1.-</ecNumber>
    </recommendedName>
</protein>
<keyword evidence="13" id="KW-1185">Reference proteome</keyword>
<dbReference type="AlphaFoldDB" id="A0ABD3QQM3"/>
<feature type="transmembrane region" description="Helical" evidence="11">
    <location>
        <begin position="313"/>
        <end position="332"/>
    </location>
</feature>
<comment type="subcellular location">
    <subcellularLocation>
        <location evidence="1 11">Endoplasmic reticulum membrane</location>
        <topology evidence="1 11">Multi-pass membrane protein</topology>
    </subcellularLocation>
</comment>